<dbReference type="Proteomes" id="UP000727407">
    <property type="component" value="Unassembled WGS sequence"/>
</dbReference>
<sequence>MRFLAFPGAVARDPSPSSEGRTFDSKPWSRRSLTWEDWGPNQDHVLVFTACGSERRCCCGGFPYR</sequence>
<proteinExistence type="predicted"/>
<feature type="region of interest" description="Disordered" evidence="1">
    <location>
        <begin position="1"/>
        <end position="24"/>
    </location>
</feature>
<evidence type="ECO:0000256" key="1">
    <source>
        <dbReference type="SAM" id="MobiDB-lite"/>
    </source>
</evidence>
<keyword evidence="3" id="KW-1185">Reference proteome</keyword>
<comment type="caution">
    <text evidence="2">The sequence shown here is derived from an EMBL/GenBank/DDBJ whole genome shotgun (WGS) entry which is preliminary data.</text>
</comment>
<protein>
    <submittedName>
        <fullName evidence="2">Uncharacterized protein</fullName>
    </submittedName>
</protein>
<name>A0A8J4WMZ2_CLAMG</name>
<dbReference type="EMBL" id="QNUK01001524">
    <property type="protein sequence ID" value="KAF5880251.1"/>
    <property type="molecule type" value="Genomic_DNA"/>
</dbReference>
<evidence type="ECO:0000313" key="3">
    <source>
        <dbReference type="Proteomes" id="UP000727407"/>
    </source>
</evidence>
<organism evidence="2 3">
    <name type="scientific">Clarias magur</name>
    <name type="common">Asian catfish</name>
    <name type="synonym">Macropteronotus magur</name>
    <dbReference type="NCBI Taxonomy" id="1594786"/>
    <lineage>
        <taxon>Eukaryota</taxon>
        <taxon>Metazoa</taxon>
        <taxon>Chordata</taxon>
        <taxon>Craniata</taxon>
        <taxon>Vertebrata</taxon>
        <taxon>Euteleostomi</taxon>
        <taxon>Actinopterygii</taxon>
        <taxon>Neopterygii</taxon>
        <taxon>Teleostei</taxon>
        <taxon>Ostariophysi</taxon>
        <taxon>Siluriformes</taxon>
        <taxon>Clariidae</taxon>
        <taxon>Clarias</taxon>
    </lineage>
</organism>
<reference evidence="2" key="1">
    <citation type="submission" date="2020-07" db="EMBL/GenBank/DDBJ databases">
        <title>Clarias magur genome sequencing, assembly and annotation.</title>
        <authorList>
            <person name="Kushwaha B."/>
            <person name="Kumar R."/>
            <person name="Das P."/>
            <person name="Joshi C.G."/>
            <person name="Kumar D."/>
            <person name="Nagpure N.S."/>
            <person name="Pandey M."/>
            <person name="Agarwal S."/>
            <person name="Srivastava S."/>
            <person name="Singh M."/>
            <person name="Sahoo L."/>
            <person name="Jayasankar P."/>
            <person name="Meher P.K."/>
            <person name="Koringa P.G."/>
            <person name="Iquebal M.A."/>
            <person name="Das S.P."/>
            <person name="Bit A."/>
            <person name="Patnaik S."/>
            <person name="Patel N."/>
            <person name="Shah T.M."/>
            <person name="Hinsu A."/>
            <person name="Jena J.K."/>
        </authorList>
    </citation>
    <scope>NUCLEOTIDE SEQUENCE</scope>
    <source>
        <strain evidence="2">CIFAMagur01</strain>
        <tissue evidence="2">Testis</tissue>
    </source>
</reference>
<gene>
    <name evidence="2" type="ORF">DAT39_023245</name>
</gene>
<evidence type="ECO:0000313" key="2">
    <source>
        <dbReference type="EMBL" id="KAF5880251.1"/>
    </source>
</evidence>
<accession>A0A8J4WMZ2</accession>
<dbReference type="AlphaFoldDB" id="A0A8J4WMZ2"/>